<feature type="transmembrane region" description="Helical" evidence="16">
    <location>
        <begin position="273"/>
        <end position="294"/>
    </location>
</feature>
<dbReference type="Pfam" id="PF01098">
    <property type="entry name" value="FTSW_RODA_SPOVE"/>
    <property type="match status" value="1"/>
</dbReference>
<keyword evidence="8 16" id="KW-0472">Membrane</keyword>
<dbReference type="EMBL" id="CP004021">
    <property type="protein sequence ID" value="AKK20637.1"/>
    <property type="molecule type" value="Genomic_DNA"/>
</dbReference>
<feature type="transmembrane region" description="Helical" evidence="16">
    <location>
        <begin position="84"/>
        <end position="103"/>
    </location>
</feature>
<name>A0A0G3I9Z6_LIBAF</name>
<dbReference type="STRING" id="1277257.G293_05130"/>
<feature type="transmembrane region" description="Helical" evidence="16">
    <location>
        <begin position="306"/>
        <end position="327"/>
    </location>
</feature>
<gene>
    <name evidence="17" type="ORF">G293_05130</name>
</gene>
<comment type="subcellular location">
    <subcellularLocation>
        <location evidence="1">Membrane</location>
        <topology evidence="1">Multi-pass membrane protein</topology>
    </subcellularLocation>
</comment>
<evidence type="ECO:0000256" key="13">
    <source>
        <dbReference type="ARBA" id="ARBA00041418"/>
    </source>
</evidence>
<keyword evidence="17" id="KW-0132">Cell division</keyword>
<dbReference type="GO" id="GO:0051301">
    <property type="term" value="P:cell division"/>
    <property type="evidence" value="ECO:0007669"/>
    <property type="project" value="UniProtKB-KW"/>
</dbReference>
<evidence type="ECO:0000256" key="1">
    <source>
        <dbReference type="ARBA" id="ARBA00004141"/>
    </source>
</evidence>
<keyword evidence="17" id="KW-0131">Cell cycle</keyword>
<evidence type="ECO:0000256" key="16">
    <source>
        <dbReference type="SAM" id="Phobius"/>
    </source>
</evidence>
<dbReference type="PANTHER" id="PTHR30474">
    <property type="entry name" value="CELL CYCLE PROTEIN"/>
    <property type="match status" value="1"/>
</dbReference>
<dbReference type="GO" id="GO:0008955">
    <property type="term" value="F:peptidoglycan glycosyltransferase activity"/>
    <property type="evidence" value="ECO:0007669"/>
    <property type="project" value="UniProtKB-EC"/>
</dbReference>
<comment type="catalytic activity">
    <reaction evidence="15">
        <text>[GlcNAc-(1-&gt;4)-Mur2Ac(oyl-L-Ala-gamma-D-Glu-L-Lys-D-Ala-D-Ala)](n)-di-trans,octa-cis-undecaprenyl diphosphate + beta-D-GlcNAc-(1-&gt;4)-Mur2Ac(oyl-L-Ala-gamma-D-Glu-L-Lys-D-Ala-D-Ala)-di-trans,octa-cis-undecaprenyl diphosphate = [GlcNAc-(1-&gt;4)-Mur2Ac(oyl-L-Ala-gamma-D-Glu-L-Lys-D-Ala-D-Ala)](n+1)-di-trans,octa-cis-undecaprenyl diphosphate + di-trans,octa-cis-undecaprenyl diphosphate + H(+)</text>
        <dbReference type="Rhea" id="RHEA:23708"/>
        <dbReference type="Rhea" id="RHEA-COMP:9602"/>
        <dbReference type="Rhea" id="RHEA-COMP:9603"/>
        <dbReference type="ChEBI" id="CHEBI:15378"/>
        <dbReference type="ChEBI" id="CHEBI:58405"/>
        <dbReference type="ChEBI" id="CHEBI:60033"/>
        <dbReference type="ChEBI" id="CHEBI:78435"/>
        <dbReference type="EC" id="2.4.99.28"/>
    </reaction>
</comment>
<dbReference type="InterPro" id="IPR001182">
    <property type="entry name" value="FtsW/RodA"/>
</dbReference>
<evidence type="ECO:0000256" key="8">
    <source>
        <dbReference type="ARBA" id="ARBA00023136"/>
    </source>
</evidence>
<keyword evidence="7 16" id="KW-1133">Transmembrane helix</keyword>
<dbReference type="GO" id="GO:0005886">
    <property type="term" value="C:plasma membrane"/>
    <property type="evidence" value="ECO:0007669"/>
    <property type="project" value="TreeGrafter"/>
</dbReference>
<dbReference type="PATRIC" id="fig|1277257.4.peg.1118"/>
<feature type="transmembrane region" description="Helical" evidence="16">
    <location>
        <begin position="177"/>
        <end position="208"/>
    </location>
</feature>
<evidence type="ECO:0000256" key="5">
    <source>
        <dbReference type="ARBA" id="ARBA00022960"/>
    </source>
</evidence>
<evidence type="ECO:0000256" key="15">
    <source>
        <dbReference type="ARBA" id="ARBA00049902"/>
    </source>
</evidence>
<dbReference type="GO" id="GO:0032153">
    <property type="term" value="C:cell division site"/>
    <property type="evidence" value="ECO:0007669"/>
    <property type="project" value="TreeGrafter"/>
</dbReference>
<dbReference type="GO" id="GO:0015648">
    <property type="term" value="F:lipid-linked peptidoglycan transporter activity"/>
    <property type="evidence" value="ECO:0007669"/>
    <property type="project" value="TreeGrafter"/>
</dbReference>
<evidence type="ECO:0000256" key="12">
    <source>
        <dbReference type="ARBA" id="ARBA00041185"/>
    </source>
</evidence>
<organism evidence="17 18">
    <name type="scientific">Candidatus Liberibacter africanus PTSAPSY</name>
    <dbReference type="NCBI Taxonomy" id="1277257"/>
    <lineage>
        <taxon>Bacteria</taxon>
        <taxon>Pseudomonadati</taxon>
        <taxon>Pseudomonadota</taxon>
        <taxon>Alphaproteobacteria</taxon>
        <taxon>Hyphomicrobiales</taxon>
        <taxon>Rhizobiaceae</taxon>
        <taxon>Liberibacter</taxon>
    </lineage>
</organism>
<evidence type="ECO:0000313" key="17">
    <source>
        <dbReference type="EMBL" id="AKK20637.1"/>
    </source>
</evidence>
<comment type="similarity">
    <text evidence="11">Belongs to the SEDS family. FtsW subfamily.</text>
</comment>
<keyword evidence="4 16" id="KW-0812">Transmembrane</keyword>
<evidence type="ECO:0000256" key="11">
    <source>
        <dbReference type="ARBA" id="ARBA00038053"/>
    </source>
</evidence>
<accession>A0A0G3I9Z6</accession>
<evidence type="ECO:0000313" key="18">
    <source>
        <dbReference type="Proteomes" id="UP000035503"/>
    </source>
</evidence>
<dbReference type="AlphaFoldDB" id="A0A0G3I9Z6"/>
<protein>
    <recommendedName>
        <fullName evidence="12">Probable peptidoglycan glycosyltransferase FtsW</fullName>
        <ecNumber evidence="14">2.4.99.28</ecNumber>
    </recommendedName>
    <alternativeName>
        <fullName evidence="13">Cell division protein FtsW</fullName>
    </alternativeName>
    <alternativeName>
        <fullName evidence="10">Cell wall polymerase</fullName>
    </alternativeName>
    <alternativeName>
        <fullName evidence="9">Peptidoglycan polymerase</fullName>
    </alternativeName>
</protein>
<evidence type="ECO:0000256" key="14">
    <source>
        <dbReference type="ARBA" id="ARBA00044770"/>
    </source>
</evidence>
<dbReference type="Proteomes" id="UP000035503">
    <property type="component" value="Chromosome"/>
</dbReference>
<evidence type="ECO:0000256" key="7">
    <source>
        <dbReference type="ARBA" id="ARBA00022989"/>
    </source>
</evidence>
<evidence type="ECO:0000256" key="9">
    <source>
        <dbReference type="ARBA" id="ARBA00032370"/>
    </source>
</evidence>
<dbReference type="RefSeq" id="WP_047264587.1">
    <property type="nucleotide sequence ID" value="NZ_CP004021.1"/>
</dbReference>
<evidence type="ECO:0000256" key="4">
    <source>
        <dbReference type="ARBA" id="ARBA00022692"/>
    </source>
</evidence>
<evidence type="ECO:0000256" key="10">
    <source>
        <dbReference type="ARBA" id="ARBA00033270"/>
    </source>
</evidence>
<proteinExistence type="inferred from homology"/>
<dbReference type="OrthoDB" id="9768187at2"/>
<feature type="transmembrane region" description="Helical" evidence="16">
    <location>
        <begin position="339"/>
        <end position="359"/>
    </location>
</feature>
<reference evidence="17 18" key="1">
    <citation type="journal article" date="2015" name="Genome Announc.">
        <title>Complete Genome Sequence of 'Candidatus Liberibacter africanus,' a Bacterium Associated with Citrus Huanglongbing.</title>
        <authorList>
            <person name="Lin H."/>
            <person name="Pietersen G."/>
            <person name="Han C."/>
            <person name="Read D.A."/>
            <person name="Lou B."/>
            <person name="Gupta G."/>
            <person name="Civerolo E.L."/>
        </authorList>
    </citation>
    <scope>NUCLEOTIDE SEQUENCE [LARGE SCALE GENOMIC DNA]</scope>
    <source>
        <strain evidence="17 18">PTSAPSY</strain>
    </source>
</reference>
<keyword evidence="18" id="KW-1185">Reference proteome</keyword>
<dbReference type="EC" id="2.4.99.28" evidence="14"/>
<evidence type="ECO:0000256" key="6">
    <source>
        <dbReference type="ARBA" id="ARBA00022984"/>
    </source>
</evidence>
<keyword evidence="2" id="KW-0328">Glycosyltransferase</keyword>
<dbReference type="PANTHER" id="PTHR30474:SF2">
    <property type="entry name" value="PEPTIDOGLYCAN GLYCOSYLTRANSFERASE FTSW-RELATED"/>
    <property type="match status" value="1"/>
</dbReference>
<feature type="transmembrane region" description="Helical" evidence="16">
    <location>
        <begin position="146"/>
        <end position="165"/>
    </location>
</feature>
<dbReference type="GO" id="GO:0008360">
    <property type="term" value="P:regulation of cell shape"/>
    <property type="evidence" value="ECO:0007669"/>
    <property type="project" value="UniProtKB-KW"/>
</dbReference>
<dbReference type="GO" id="GO:0009252">
    <property type="term" value="P:peptidoglycan biosynthetic process"/>
    <property type="evidence" value="ECO:0007669"/>
    <property type="project" value="UniProtKB-KW"/>
</dbReference>
<keyword evidence="3" id="KW-0808">Transferase</keyword>
<sequence>MVKRAERGILAEWFWTVDWMSLMAFLFLLGLGLVLSFASSPAVAEKLGLDNFYFVKRHAFFLIPSIIIMISFSFFTPKTVKNTAFILLFFSLIAMVLVLFWGVEIKGAKRWLYIAGTSIQPSEFLKPSFIIVCAWFFAEQMHHPEMPGNIFSLILFGIVIALLIAQPDFGQSILVCLIWDCMFFITGISWLWIIVFAFLGAVSLFIAYQTMPHVAFRINHFMTGIGDSFQIDSARDAIINGGWFGKGPGEGTIKRVIPDSHTDFVFSVAAEEFGIIFCIFILCIFAFVVVRAFIYSLTESDDFIRMAIFGLALQIALQAFINIGVNLHLLPTKGMTMPAISYGGSSMLGICITMGYLLALTCRRPERRAYEEDFMRVSTPHMF</sequence>
<evidence type="ECO:0000256" key="3">
    <source>
        <dbReference type="ARBA" id="ARBA00022679"/>
    </source>
</evidence>
<dbReference type="KEGG" id="lau:G293_05130"/>
<evidence type="ECO:0000256" key="2">
    <source>
        <dbReference type="ARBA" id="ARBA00022676"/>
    </source>
</evidence>
<feature type="transmembrane region" description="Helical" evidence="16">
    <location>
        <begin position="60"/>
        <end position="77"/>
    </location>
</feature>
<keyword evidence="6" id="KW-0573">Peptidoglycan synthesis</keyword>
<keyword evidence="5" id="KW-0133">Cell shape</keyword>